<gene>
    <name evidence="3" type="ORF">LTR36_007210</name>
</gene>
<dbReference type="Proteomes" id="UP001324427">
    <property type="component" value="Unassembled WGS sequence"/>
</dbReference>
<feature type="region of interest" description="Disordered" evidence="2">
    <location>
        <begin position="165"/>
        <end position="227"/>
    </location>
</feature>
<organism evidence="3 4">
    <name type="scientific">Oleoguttula mirabilis</name>
    <dbReference type="NCBI Taxonomy" id="1507867"/>
    <lineage>
        <taxon>Eukaryota</taxon>
        <taxon>Fungi</taxon>
        <taxon>Dikarya</taxon>
        <taxon>Ascomycota</taxon>
        <taxon>Pezizomycotina</taxon>
        <taxon>Dothideomycetes</taxon>
        <taxon>Dothideomycetidae</taxon>
        <taxon>Mycosphaerellales</taxon>
        <taxon>Teratosphaeriaceae</taxon>
        <taxon>Oleoguttula</taxon>
    </lineage>
</organism>
<evidence type="ECO:0000256" key="1">
    <source>
        <dbReference type="SAM" id="Coils"/>
    </source>
</evidence>
<feature type="coiled-coil region" evidence="1">
    <location>
        <begin position="84"/>
        <end position="160"/>
    </location>
</feature>
<comment type="caution">
    <text evidence="3">The sequence shown here is derived from an EMBL/GenBank/DDBJ whole genome shotgun (WGS) entry which is preliminary data.</text>
</comment>
<keyword evidence="1" id="KW-0175">Coiled coil</keyword>
<accession>A0AAV9JB35</accession>
<feature type="coiled-coil region" evidence="1">
    <location>
        <begin position="18"/>
        <end position="45"/>
    </location>
</feature>
<evidence type="ECO:0000313" key="3">
    <source>
        <dbReference type="EMBL" id="KAK4542010.1"/>
    </source>
</evidence>
<dbReference type="EMBL" id="JAVFHQ010000046">
    <property type="protein sequence ID" value="KAK4542010.1"/>
    <property type="molecule type" value="Genomic_DNA"/>
</dbReference>
<protein>
    <submittedName>
        <fullName evidence="3">Uncharacterized protein</fullName>
    </submittedName>
</protein>
<dbReference type="Gene3D" id="1.10.287.1490">
    <property type="match status" value="1"/>
</dbReference>
<dbReference type="AlphaFoldDB" id="A0AAV9JB35"/>
<reference evidence="3 4" key="1">
    <citation type="submission" date="2021-11" db="EMBL/GenBank/DDBJ databases">
        <title>Black yeast isolated from Biological Soil Crust.</title>
        <authorList>
            <person name="Kurbessoian T."/>
        </authorList>
    </citation>
    <scope>NUCLEOTIDE SEQUENCE [LARGE SCALE GENOMIC DNA]</scope>
    <source>
        <strain evidence="3 4">CCFEE 5522</strain>
    </source>
</reference>
<sequence>MAGENVEMSMTEHLCAVAKGIDARADELNQRNDQIQQDATTITTQSKELNGRNEQIQQHTTTIAAQSKEIYRLENIISSRDAEIGSIKERMQTLQAEVHSLRAEVAQVGGYATDCAAQLQACVAENNKLKAEAEGLKKELAAAKKAKDSLRLQLVEANARLIGTASPKSAGSPFGSVGTSAGKRARADDAAAHGVPGDGTATGPIELDDASATDGPPQKRGKADVSLGQPAGLGIYTPNGLPNQLVQCDTPGQYQFSNHASRMPSGYPQPSYHGTKGLYETALASFGNHQFSSGTMGSGTYQPTNQHYVPGIMNSGAYGFAAQSYVPGTMSGAYNQTSRPSALPSGNEVVNATPAAQAQDDRPEFIMRKDPDTFIDVSAMPADVREALETAKHDWEHARRGEKKDKSWYLRLTT</sequence>
<name>A0AAV9JB35_9PEZI</name>
<keyword evidence="4" id="KW-1185">Reference proteome</keyword>
<evidence type="ECO:0000256" key="2">
    <source>
        <dbReference type="SAM" id="MobiDB-lite"/>
    </source>
</evidence>
<proteinExistence type="predicted"/>
<evidence type="ECO:0000313" key="4">
    <source>
        <dbReference type="Proteomes" id="UP001324427"/>
    </source>
</evidence>